<dbReference type="GO" id="GO:0003723">
    <property type="term" value="F:RNA binding"/>
    <property type="evidence" value="ECO:0007669"/>
    <property type="project" value="UniProtKB-UniRule"/>
</dbReference>
<dbReference type="InterPro" id="IPR004088">
    <property type="entry name" value="KH_dom_type_1"/>
</dbReference>
<dbReference type="GO" id="GO:0005737">
    <property type="term" value="C:cytoplasm"/>
    <property type="evidence" value="ECO:0007669"/>
    <property type="project" value="UniProtKB-SubCell"/>
</dbReference>
<dbReference type="CDD" id="cd22424">
    <property type="entry name" value="KH-I_MEX3_rpt2"/>
    <property type="match status" value="1"/>
</dbReference>
<evidence type="ECO:0000256" key="4">
    <source>
        <dbReference type="ARBA" id="ARBA00022737"/>
    </source>
</evidence>
<dbReference type="PANTHER" id="PTHR23285">
    <property type="entry name" value="RING FINGER AND KH DOMAIN CONTAINING PROTEIN 1"/>
    <property type="match status" value="1"/>
</dbReference>
<proteinExistence type="predicted"/>
<keyword evidence="4" id="KW-0677">Repeat</keyword>
<dbReference type="Proteomes" id="UP001652628">
    <property type="component" value="Chromosome 4"/>
</dbReference>
<comment type="subcellular location">
    <subcellularLocation>
        <location evidence="2">Cytoplasm</location>
    </subcellularLocation>
    <subcellularLocation>
        <location evidence="1">Nucleus</location>
    </subcellularLocation>
</comment>
<dbReference type="GO" id="GO:0005634">
    <property type="term" value="C:nucleus"/>
    <property type="evidence" value="ECO:0007669"/>
    <property type="project" value="UniProtKB-SubCell"/>
</dbReference>
<dbReference type="SMART" id="SM00322">
    <property type="entry name" value="KH"/>
    <property type="match status" value="2"/>
</dbReference>
<keyword evidence="3" id="KW-0963">Cytoplasm</keyword>
<dbReference type="PROSITE" id="PS50084">
    <property type="entry name" value="KH_TYPE_1"/>
    <property type="match status" value="2"/>
</dbReference>
<dbReference type="PROSITE" id="PS50089">
    <property type="entry name" value="ZF_RING_2"/>
    <property type="match status" value="1"/>
</dbReference>
<gene>
    <name evidence="13" type="primary">LOC108020369</name>
</gene>
<evidence type="ECO:0000313" key="13">
    <source>
        <dbReference type="RefSeq" id="XP_065723426.1"/>
    </source>
</evidence>
<keyword evidence="6" id="KW-0862">Zinc</keyword>
<evidence type="ECO:0000256" key="10">
    <source>
        <dbReference type="PROSITE-ProRule" id="PRU00175"/>
    </source>
</evidence>
<evidence type="ECO:0000256" key="7">
    <source>
        <dbReference type="ARBA" id="ARBA00022884"/>
    </source>
</evidence>
<dbReference type="CDD" id="cd16518">
    <property type="entry name" value="RING-HC_MEX3"/>
    <property type="match status" value="1"/>
</dbReference>
<dbReference type="CDD" id="cd22423">
    <property type="entry name" value="KH-I_MEX3_rpt1"/>
    <property type="match status" value="1"/>
</dbReference>
<dbReference type="SMART" id="SM00184">
    <property type="entry name" value="RING"/>
    <property type="match status" value="1"/>
</dbReference>
<evidence type="ECO:0000256" key="9">
    <source>
        <dbReference type="PROSITE-ProRule" id="PRU00117"/>
    </source>
</evidence>
<keyword evidence="5 10" id="KW-0863">Zinc-finger</keyword>
<dbReference type="Pfam" id="PF00013">
    <property type="entry name" value="KH_1"/>
    <property type="match status" value="2"/>
</dbReference>
<dbReference type="RefSeq" id="XP_065723426.1">
    <property type="nucleotide sequence ID" value="XM_065867354.2"/>
</dbReference>
<dbReference type="InterPro" id="IPR001841">
    <property type="entry name" value="Znf_RING"/>
</dbReference>
<dbReference type="GO" id="GO:0008270">
    <property type="term" value="F:zinc ion binding"/>
    <property type="evidence" value="ECO:0007669"/>
    <property type="project" value="UniProtKB-KW"/>
</dbReference>
<keyword evidence="8" id="KW-0539">Nucleus</keyword>
<evidence type="ECO:0000256" key="8">
    <source>
        <dbReference type="ARBA" id="ARBA00023242"/>
    </source>
</evidence>
<evidence type="ECO:0000256" key="2">
    <source>
        <dbReference type="ARBA" id="ARBA00004496"/>
    </source>
</evidence>
<name>A0AB40DL03_DROSZ</name>
<dbReference type="InterPro" id="IPR047228">
    <property type="entry name" value="KH-I_MEX3_rpt1"/>
</dbReference>
<dbReference type="SUPFAM" id="SSF54791">
    <property type="entry name" value="Eukaryotic type KH-domain (KH-domain type I)"/>
    <property type="match status" value="2"/>
</dbReference>
<dbReference type="Gene3D" id="3.30.1370.10">
    <property type="entry name" value="K Homology domain, type 1"/>
    <property type="match status" value="2"/>
</dbReference>
<reference evidence="13" key="1">
    <citation type="submission" date="2025-08" db="UniProtKB">
        <authorList>
            <consortium name="RefSeq"/>
        </authorList>
    </citation>
    <scope>IDENTIFICATION</scope>
</reference>
<dbReference type="SUPFAM" id="SSF57850">
    <property type="entry name" value="RING/U-box"/>
    <property type="match status" value="1"/>
</dbReference>
<sequence length="700" mass="74583">MSTAHISTEFSGLKRVSSSSASSSISSFNFSSVSVSSSSSLRESGIAPVFISLQKKDKGAIVMSAQVTPKILASINSKESSLKANTVHHHEMADQAKVNASSLPLSDDPRTLQLALELSLVGFNDNPTCYAQPAQPLPMPLSAQSDFEIGTINGMPAFSKSDSTLPLPPAPSSLLLPCAGAVSLEDRSKKSQNMTECVPVPSSEHVAEIVGRQGCKIKALRAKTNTYIKTPVRGEEPVFVVTGRKEDVNKAKREILSAADHFSLIRASRKPISDGHSGGIVGSASGSGGGAVPRMQSGPPCMPGQITIQVRVPYRVVGLVVGPKGATIKHIQQETQTYIVTPSREKEPIFEVTGLPDNVDTARKQIEAHIALRTGTGSGSVDGNTMQGGEPVEANEFATLPTINSLTQILNDDLNSEILSSIYKNAIPSAQDYANTTIKIAGNGSLSVKPMQAHHTGNCFQKTEFSDMEIAQTIKATELSDKHLSGNEVSMPLAKANVVFRNTPSKTLSFCPPTPTSASIHSNSNANILTRSCSSASSTTSTKSTNNSANTPPEILNIWKNISDSIDVDEGIGDSPSIWNQQGNIIPTAHCSPTISISPTDSLLGLGEHSVNQKNLHQTKEPTICNNKQKTQAIQLQPNPDKFMIHRECFVCNENDVTTALVPCGHNMFCMECANQICISMEAVCPVCNSIVYHAMRILG</sequence>
<accession>A0AB40DL03</accession>
<protein>
    <submittedName>
        <fullName evidence="13">RNA-binding protein MEX3B</fullName>
    </submittedName>
</protein>
<evidence type="ECO:0000259" key="11">
    <source>
        <dbReference type="PROSITE" id="PS50089"/>
    </source>
</evidence>
<dbReference type="AlphaFoldDB" id="A0AB40DL03"/>
<dbReference type="InterPro" id="IPR047227">
    <property type="entry name" value="MEX3"/>
</dbReference>
<feature type="domain" description="RING-type" evidence="11">
    <location>
        <begin position="649"/>
        <end position="689"/>
    </location>
</feature>
<dbReference type="GeneID" id="108020369"/>
<dbReference type="InterPro" id="IPR047226">
    <property type="entry name" value="KH-I_MEX3_rpt2"/>
</dbReference>
<evidence type="ECO:0000313" key="12">
    <source>
        <dbReference type="Proteomes" id="UP001652628"/>
    </source>
</evidence>
<dbReference type="Pfam" id="PF13920">
    <property type="entry name" value="zf-C3HC4_3"/>
    <property type="match status" value="1"/>
</dbReference>
<evidence type="ECO:0000256" key="5">
    <source>
        <dbReference type="ARBA" id="ARBA00022771"/>
    </source>
</evidence>
<keyword evidence="7 9" id="KW-0694">RNA-binding</keyword>
<evidence type="ECO:0000256" key="1">
    <source>
        <dbReference type="ARBA" id="ARBA00004123"/>
    </source>
</evidence>
<keyword evidence="5 10" id="KW-0479">Metal-binding</keyword>
<dbReference type="InterPro" id="IPR013083">
    <property type="entry name" value="Znf_RING/FYVE/PHD"/>
</dbReference>
<keyword evidence="12" id="KW-1185">Reference proteome</keyword>
<organism evidence="12 13">
    <name type="scientific">Drosophila suzukii</name>
    <name type="common">Spotted-wing drosophila fruit fly</name>
    <dbReference type="NCBI Taxonomy" id="28584"/>
    <lineage>
        <taxon>Eukaryota</taxon>
        <taxon>Metazoa</taxon>
        <taxon>Ecdysozoa</taxon>
        <taxon>Arthropoda</taxon>
        <taxon>Hexapoda</taxon>
        <taxon>Insecta</taxon>
        <taxon>Pterygota</taxon>
        <taxon>Neoptera</taxon>
        <taxon>Endopterygota</taxon>
        <taxon>Diptera</taxon>
        <taxon>Brachycera</taxon>
        <taxon>Muscomorpha</taxon>
        <taxon>Ephydroidea</taxon>
        <taxon>Drosophilidae</taxon>
        <taxon>Drosophila</taxon>
        <taxon>Sophophora</taxon>
    </lineage>
</organism>
<dbReference type="InterPro" id="IPR004087">
    <property type="entry name" value="KH_dom"/>
</dbReference>
<dbReference type="InterPro" id="IPR036612">
    <property type="entry name" value="KH_dom_type_1_sf"/>
</dbReference>
<evidence type="ECO:0000256" key="6">
    <source>
        <dbReference type="ARBA" id="ARBA00022833"/>
    </source>
</evidence>
<evidence type="ECO:0000256" key="3">
    <source>
        <dbReference type="ARBA" id="ARBA00022490"/>
    </source>
</evidence>
<dbReference type="GO" id="GO:0010468">
    <property type="term" value="P:regulation of gene expression"/>
    <property type="evidence" value="ECO:0007669"/>
    <property type="project" value="UniProtKB-ARBA"/>
</dbReference>
<dbReference type="Gene3D" id="3.30.40.10">
    <property type="entry name" value="Zinc/RING finger domain, C3HC4 (zinc finger)"/>
    <property type="match status" value="1"/>
</dbReference>
<dbReference type="PANTHER" id="PTHR23285:SF7">
    <property type="entry name" value="LD09246P1"/>
    <property type="match status" value="1"/>
</dbReference>
<dbReference type="FunFam" id="3.30.1370.10:FF:000012">
    <property type="entry name" value="Mex-3 RNA-binding family member D"/>
    <property type="match status" value="1"/>
</dbReference>